<dbReference type="AlphaFoldDB" id="W6M4Z9"/>
<dbReference type="CDD" id="cd11715">
    <property type="entry name" value="THUMP_AdoMetMT"/>
    <property type="match status" value="1"/>
</dbReference>
<keyword evidence="3 6" id="KW-0489">Methyltransferase</keyword>
<evidence type="ECO:0000313" key="9">
    <source>
        <dbReference type="EMBL" id="CDI02822.1"/>
    </source>
</evidence>
<evidence type="ECO:0000313" key="10">
    <source>
        <dbReference type="Proteomes" id="UP000035760"/>
    </source>
</evidence>
<evidence type="ECO:0000256" key="5">
    <source>
        <dbReference type="ARBA" id="ARBA00022691"/>
    </source>
</evidence>
<dbReference type="GO" id="GO:0052915">
    <property type="term" value="F:23S rRNA (guanine(2445)-N(2))-methyltransferase activity"/>
    <property type="evidence" value="ECO:0007669"/>
    <property type="project" value="UniProtKB-UniRule"/>
</dbReference>
<dbReference type="PIRSF" id="PIRSF037618">
    <property type="entry name" value="RNA_Mtase_bacteria_prd"/>
    <property type="match status" value="1"/>
</dbReference>
<reference evidence="9" key="2">
    <citation type="submission" date="2014-03" db="EMBL/GenBank/DDBJ databases">
        <title>Candidatus Competibacter-lineage genomes retrieved from metagenomes reveal functional metabolic diversity.</title>
        <authorList>
            <person name="McIlroy S.J."/>
            <person name="Albertsen M."/>
            <person name="Andresen E.K."/>
            <person name="Saunders A.M."/>
            <person name="Kristiansen R."/>
            <person name="Stokholm-Bjerregaard M."/>
            <person name="Nielsen K.L."/>
            <person name="Nielsen P.H."/>
        </authorList>
    </citation>
    <scope>NUCLEOTIDE SEQUENCE</scope>
    <source>
        <strain evidence="9">Run_A_D11</strain>
    </source>
</reference>
<accession>W6M4Z9</accession>
<dbReference type="InterPro" id="IPR029063">
    <property type="entry name" value="SAM-dependent_MTases_sf"/>
</dbReference>
<dbReference type="SUPFAM" id="SSF53335">
    <property type="entry name" value="S-adenosyl-L-methionine-dependent methyltransferases"/>
    <property type="match status" value="2"/>
</dbReference>
<dbReference type="Pfam" id="PF02926">
    <property type="entry name" value="THUMP"/>
    <property type="match status" value="1"/>
</dbReference>
<dbReference type="InterPro" id="IPR054170">
    <property type="entry name" value="RlmL_1st"/>
</dbReference>
<evidence type="ECO:0000259" key="8">
    <source>
        <dbReference type="PROSITE" id="PS51165"/>
    </source>
</evidence>
<comment type="function">
    <text evidence="6">Specifically methylates the guanine in position 2445 (m2G2445) and the guanine in position 2069 (m7G2069) of 23S rRNA.</text>
</comment>
<comment type="similarity">
    <text evidence="6">Belongs to the methyltransferase superfamily. RlmKL family.</text>
</comment>
<dbReference type="PROSITE" id="PS01261">
    <property type="entry name" value="UPF0020"/>
    <property type="match status" value="1"/>
</dbReference>
<dbReference type="NCBIfam" id="NF008748">
    <property type="entry name" value="PRK11783.1"/>
    <property type="match status" value="1"/>
</dbReference>
<dbReference type="Pfam" id="PF22020">
    <property type="entry name" value="RlmL_1st"/>
    <property type="match status" value="1"/>
</dbReference>
<keyword evidence="10" id="KW-1185">Reference proteome</keyword>
<dbReference type="GO" id="GO:0070043">
    <property type="term" value="F:rRNA (guanine-N7-)-methyltransferase activity"/>
    <property type="evidence" value="ECO:0007669"/>
    <property type="project" value="UniProtKB-UniRule"/>
</dbReference>
<protein>
    <recommendedName>
        <fullName evidence="6">Ribosomal RNA large subunit methyltransferase K/L</fullName>
    </recommendedName>
    <domain>
        <recommendedName>
            <fullName evidence="6">23S rRNA m2G2445 methyltransferase</fullName>
            <ecNumber evidence="6">2.1.1.173</ecNumber>
        </recommendedName>
        <alternativeName>
            <fullName evidence="6">rRNA (guanine-N(2)-)-methyltransferase RlmL</fullName>
        </alternativeName>
    </domain>
    <domain>
        <recommendedName>
            <fullName evidence="6">23S rRNA m7G2069 methyltransferase</fullName>
            <ecNumber evidence="6">2.1.1.264</ecNumber>
        </recommendedName>
        <alternativeName>
            <fullName evidence="6">rRNA (guanine-N(7)-)-methyltransferase RlmK</fullName>
        </alternativeName>
    </domain>
</protein>
<name>W6M4Z9_9GAMM</name>
<evidence type="ECO:0000256" key="4">
    <source>
        <dbReference type="ARBA" id="ARBA00022679"/>
    </source>
</evidence>
<dbReference type="HAMAP" id="MF_01858">
    <property type="entry name" value="23SrRNA_methyltr_KL"/>
    <property type="match status" value="1"/>
</dbReference>
<keyword evidence="4 6" id="KW-0808">Transferase</keyword>
<evidence type="ECO:0000256" key="6">
    <source>
        <dbReference type="HAMAP-Rule" id="MF_01858"/>
    </source>
</evidence>
<gene>
    <name evidence="6 9" type="primary">rlmL</name>
    <name evidence="9" type="ORF">BN873_350078</name>
</gene>
<dbReference type="PANTHER" id="PTHR47313:SF1">
    <property type="entry name" value="RIBOSOMAL RNA LARGE SUBUNIT METHYLTRANSFERASE K_L"/>
    <property type="match status" value="1"/>
</dbReference>
<evidence type="ECO:0000256" key="2">
    <source>
        <dbReference type="ARBA" id="ARBA00022552"/>
    </source>
</evidence>
<dbReference type="PROSITE" id="PS51165">
    <property type="entry name" value="THUMP"/>
    <property type="match status" value="1"/>
</dbReference>
<dbReference type="EC" id="2.1.1.173" evidence="6"/>
<dbReference type="InterPro" id="IPR019614">
    <property type="entry name" value="SAM-dep_methyl-trfase"/>
</dbReference>
<keyword evidence="1 6" id="KW-0963">Cytoplasm</keyword>
<proteinExistence type="inferred from homology"/>
<comment type="caution">
    <text evidence="9">The sequence shown here is derived from an EMBL/GenBank/DDBJ whole genome shotgun (WGS) entry which is preliminary data.</text>
</comment>
<sequence>MDVETIFFATAPSGIEPLLANELSALGAIEPKPARGGIRFAGSMELAYRACLWSRTASRVLLPLVQFPAESVAALYQGVHAFAWEEHLAPDGTLSVEFAGTCPGITHSHFGAQRVKDAIVDRFRAHCGQRPSVDRQKPDLRLHVLVRAGEASVSLDLSGDSLHRRGYRQETVAAPLKETLAAALLLKAGWPAIAAAGGPLLDPMCGSGTLALEAAWIAGDHAPGLLRTHWGFAGWLGHSPALWKRLINEAIERHEAGRSQIPIILASDHDPRAVRATLINADRAGMTRQIQITQRDLAEIESLPGAAGLLMVNPPYGERLGATQEEWKPLYRTLGERLKTHFTGWQAAVLTADPELGKQMGLRAEKTHVFFNGPLECRLLRFRIEPGFFVDREAADRRACTMRLEKAKADGAEDFINRLRKNVRHIGRWAEREGIGCYRLYDADLPDYAVAIDRYEQWLHVQEYAPPAHIDPERAAQRLNQVLAVLPAVLELPADQMFLKVRERQKGPNQYRKQAESGHFCEVREGPARFLVNFSDYLDTGLFLDHRLTRHQIGELAAGRRFLNLFGYTATATVYAALGGAASTTTVDLSSTYLDWAKHNLELNGIRGTRHQLIQADCLPWLTHTRDRYDLIFLDPPTFSNSKRMAATFDVQRDHVALLRQALRLLAEHGSLIFSTNRRKFQLDQAALADWQIEDWSRRTLPLDFSRNPHIHQCWRFTRVL</sequence>
<dbReference type="SMART" id="SM00981">
    <property type="entry name" value="THUMP"/>
    <property type="match status" value="1"/>
</dbReference>
<dbReference type="STRING" id="1400863.BN873_350078"/>
<evidence type="ECO:0000256" key="3">
    <source>
        <dbReference type="ARBA" id="ARBA00022603"/>
    </source>
</evidence>
<dbReference type="GO" id="GO:0003723">
    <property type="term" value="F:RNA binding"/>
    <property type="evidence" value="ECO:0007669"/>
    <property type="project" value="UniProtKB-UniRule"/>
</dbReference>
<keyword evidence="7" id="KW-0694">RNA-binding</keyword>
<dbReference type="PANTHER" id="PTHR47313">
    <property type="entry name" value="RIBOSOMAL RNA LARGE SUBUNIT METHYLTRANSFERASE K/L"/>
    <property type="match status" value="1"/>
</dbReference>
<comment type="catalytic activity">
    <reaction evidence="6">
        <text>guanosine(2445) in 23S rRNA + S-adenosyl-L-methionine = N(2)-methylguanosine(2445) in 23S rRNA + S-adenosyl-L-homocysteine + H(+)</text>
        <dbReference type="Rhea" id="RHEA:42740"/>
        <dbReference type="Rhea" id="RHEA-COMP:10215"/>
        <dbReference type="Rhea" id="RHEA-COMP:10216"/>
        <dbReference type="ChEBI" id="CHEBI:15378"/>
        <dbReference type="ChEBI" id="CHEBI:57856"/>
        <dbReference type="ChEBI" id="CHEBI:59789"/>
        <dbReference type="ChEBI" id="CHEBI:74269"/>
        <dbReference type="ChEBI" id="CHEBI:74481"/>
        <dbReference type="EC" id="2.1.1.173"/>
    </reaction>
</comment>
<evidence type="ECO:0000256" key="1">
    <source>
        <dbReference type="ARBA" id="ARBA00022490"/>
    </source>
</evidence>
<dbReference type="GO" id="GO:0005737">
    <property type="term" value="C:cytoplasm"/>
    <property type="evidence" value="ECO:0007669"/>
    <property type="project" value="UniProtKB-SubCell"/>
</dbReference>
<comment type="catalytic activity">
    <reaction evidence="6">
        <text>guanosine(2069) in 23S rRNA + S-adenosyl-L-methionine = N(2)-methylguanosine(2069) in 23S rRNA + S-adenosyl-L-homocysteine + H(+)</text>
        <dbReference type="Rhea" id="RHEA:43772"/>
        <dbReference type="Rhea" id="RHEA-COMP:10688"/>
        <dbReference type="Rhea" id="RHEA-COMP:10689"/>
        <dbReference type="ChEBI" id="CHEBI:15378"/>
        <dbReference type="ChEBI" id="CHEBI:57856"/>
        <dbReference type="ChEBI" id="CHEBI:59789"/>
        <dbReference type="ChEBI" id="CHEBI:74269"/>
        <dbReference type="ChEBI" id="CHEBI:74481"/>
        <dbReference type="EC" id="2.1.1.264"/>
    </reaction>
</comment>
<dbReference type="Gene3D" id="3.30.750.80">
    <property type="entry name" value="RNA methyltransferase domain (HRMD) like"/>
    <property type="match status" value="1"/>
</dbReference>
<dbReference type="Proteomes" id="UP000035760">
    <property type="component" value="Unassembled WGS sequence"/>
</dbReference>
<dbReference type="Pfam" id="PF01170">
    <property type="entry name" value="UPF0020"/>
    <property type="match status" value="1"/>
</dbReference>
<dbReference type="Gene3D" id="3.40.50.150">
    <property type="entry name" value="Vaccinia Virus protein VP39"/>
    <property type="match status" value="2"/>
</dbReference>
<dbReference type="RefSeq" id="WP_048673347.1">
    <property type="nucleotide sequence ID" value="NZ_CBTJ020000042.1"/>
</dbReference>
<keyword evidence="2 6" id="KW-0698">rRNA processing</keyword>
<feature type="domain" description="THUMP" evidence="8">
    <location>
        <begin position="46"/>
        <end position="157"/>
    </location>
</feature>
<dbReference type="InterPro" id="IPR053943">
    <property type="entry name" value="RlmKL-like_Mtase_CS"/>
</dbReference>
<dbReference type="CDD" id="cd02440">
    <property type="entry name" value="AdoMet_MTases"/>
    <property type="match status" value="1"/>
</dbReference>
<keyword evidence="5 6" id="KW-0949">S-adenosyl-L-methionine</keyword>
<evidence type="ECO:0000256" key="7">
    <source>
        <dbReference type="PROSITE-ProRule" id="PRU00529"/>
    </source>
</evidence>
<reference evidence="9" key="1">
    <citation type="submission" date="2013-07" db="EMBL/GenBank/DDBJ databases">
        <authorList>
            <person name="McIlroy S."/>
        </authorList>
    </citation>
    <scope>NUCLEOTIDE SEQUENCE [LARGE SCALE GENOMIC DNA]</scope>
    <source>
        <strain evidence="9">Run_A_D11</strain>
    </source>
</reference>
<dbReference type="EMBL" id="CBTJ020000042">
    <property type="protein sequence ID" value="CDI02822.1"/>
    <property type="molecule type" value="Genomic_DNA"/>
</dbReference>
<dbReference type="InterPro" id="IPR017244">
    <property type="entry name" value="23SrRNA_methyltr_KL"/>
</dbReference>
<dbReference type="EC" id="2.1.1.264" evidence="6"/>
<organism evidence="9 10">
    <name type="scientific">Candidatus Competibacter denitrificans Run_A_D11</name>
    <dbReference type="NCBI Taxonomy" id="1400863"/>
    <lineage>
        <taxon>Bacteria</taxon>
        <taxon>Pseudomonadati</taxon>
        <taxon>Pseudomonadota</taxon>
        <taxon>Gammaproteobacteria</taxon>
        <taxon>Candidatus Competibacteraceae</taxon>
        <taxon>Candidatus Competibacter</taxon>
    </lineage>
</organism>
<dbReference type="Gene3D" id="3.30.2130.30">
    <property type="match status" value="1"/>
</dbReference>
<dbReference type="InterPro" id="IPR000241">
    <property type="entry name" value="RlmKL-like_Mtase"/>
</dbReference>
<dbReference type="InterPro" id="IPR004114">
    <property type="entry name" value="THUMP_dom"/>
</dbReference>
<comment type="subcellular location">
    <subcellularLocation>
        <location evidence="6">Cytoplasm</location>
    </subcellularLocation>
</comment>
<dbReference type="OrthoDB" id="9809404at2"/>
<dbReference type="Pfam" id="PF10672">
    <property type="entry name" value="Methyltrans_SAM"/>
    <property type="match status" value="1"/>
</dbReference>